<dbReference type="RefSeq" id="XP_016588656.1">
    <property type="nucleotide sequence ID" value="XM_016736639.1"/>
</dbReference>
<dbReference type="EMBL" id="AXCR01000007">
    <property type="protein sequence ID" value="KJR85980.1"/>
    <property type="molecule type" value="Genomic_DNA"/>
</dbReference>
<dbReference type="AlphaFoldDB" id="A0A0F2MB00"/>
<accession>A0A0F2MB00</accession>
<sequence length="110" mass="12266">MQYWMSVGSFHSWQSITPVESDAVIAVVTSQFVVVSLAGRSFPRLYSPAGSGKRFNYRSFFPPNFTPESLGLKLPFVLLFGFAVQSGQTDALQSYHLLLRLNLVDLTPYA</sequence>
<dbReference type="VEuPathDB" id="FungiDB:SPSK_10082"/>
<name>A0A0F2MB00_SPOSC</name>
<reference evidence="1 2" key="2">
    <citation type="journal article" date="2015" name="Eukaryot. Cell">
        <title>Asexual propagation of a virulent clone complex in a human and feline outbreak of sporotrichosis.</title>
        <authorList>
            <person name="Teixeira Mde M."/>
            <person name="Rodrigues A.M."/>
            <person name="Tsui C.K."/>
            <person name="de Almeida L.G."/>
            <person name="Van Diepeningen A.D."/>
            <person name="van den Ende B.G."/>
            <person name="Fernandes G.F."/>
            <person name="Kano R."/>
            <person name="Hamelin R.C."/>
            <person name="Lopes-Bezerra L.M."/>
            <person name="Vasconcelos A.T."/>
            <person name="de Hoog S."/>
            <person name="de Camargo Z.P."/>
            <person name="Felipe M.S."/>
        </authorList>
    </citation>
    <scope>NUCLEOTIDE SEQUENCE [LARGE SCALE GENOMIC DNA]</scope>
    <source>
        <strain evidence="1 2">1099-18</strain>
    </source>
</reference>
<proteinExistence type="predicted"/>
<evidence type="ECO:0000313" key="2">
    <source>
        <dbReference type="Proteomes" id="UP000033710"/>
    </source>
</evidence>
<protein>
    <submittedName>
        <fullName evidence="1">Uncharacterized protein</fullName>
    </submittedName>
</protein>
<gene>
    <name evidence="1" type="ORF">SPSK_10082</name>
</gene>
<comment type="caution">
    <text evidence="1">The sequence shown here is derived from an EMBL/GenBank/DDBJ whole genome shotgun (WGS) entry which is preliminary data.</text>
</comment>
<organism evidence="1 2">
    <name type="scientific">Sporothrix schenckii 1099-18</name>
    <dbReference type="NCBI Taxonomy" id="1397361"/>
    <lineage>
        <taxon>Eukaryota</taxon>
        <taxon>Fungi</taxon>
        <taxon>Dikarya</taxon>
        <taxon>Ascomycota</taxon>
        <taxon>Pezizomycotina</taxon>
        <taxon>Sordariomycetes</taxon>
        <taxon>Sordariomycetidae</taxon>
        <taxon>Ophiostomatales</taxon>
        <taxon>Ophiostomataceae</taxon>
        <taxon>Sporothrix</taxon>
    </lineage>
</organism>
<dbReference type="Proteomes" id="UP000033710">
    <property type="component" value="Unassembled WGS sequence"/>
</dbReference>
<dbReference type="GeneID" id="27671916"/>
<dbReference type="KEGG" id="ssck:SPSK_10082"/>
<reference evidence="1 2" key="1">
    <citation type="journal article" date="2014" name="BMC Genomics">
        <title>Comparative genomics of the major fungal agents of human and animal Sporotrichosis: Sporothrix schenckii and Sporothrix brasiliensis.</title>
        <authorList>
            <person name="Teixeira M.M."/>
            <person name="de Almeida L.G."/>
            <person name="Kubitschek-Barreira P."/>
            <person name="Alves F.L."/>
            <person name="Kioshima E.S."/>
            <person name="Abadio A.K."/>
            <person name="Fernandes L."/>
            <person name="Derengowski L.S."/>
            <person name="Ferreira K.S."/>
            <person name="Souza R.C."/>
            <person name="Ruiz J.C."/>
            <person name="de Andrade N.C."/>
            <person name="Paes H.C."/>
            <person name="Nicola A.M."/>
            <person name="Albuquerque P."/>
            <person name="Gerber A.L."/>
            <person name="Martins V.P."/>
            <person name="Peconick L.D."/>
            <person name="Neto A.V."/>
            <person name="Chaucanez C.B."/>
            <person name="Silva P.A."/>
            <person name="Cunha O.L."/>
            <person name="de Oliveira F.F."/>
            <person name="dos Santos T.C."/>
            <person name="Barros A.L."/>
            <person name="Soares M.A."/>
            <person name="de Oliveira L.M."/>
            <person name="Marini M.M."/>
            <person name="Villalobos-Duno H."/>
            <person name="Cunha M.M."/>
            <person name="de Hoog S."/>
            <person name="da Silveira J.F."/>
            <person name="Henrissat B."/>
            <person name="Nino-Vega G.A."/>
            <person name="Cisalpino P.S."/>
            <person name="Mora-Montes H.M."/>
            <person name="Almeida S.R."/>
            <person name="Stajich J.E."/>
            <person name="Lopes-Bezerra L.M."/>
            <person name="Vasconcelos A.T."/>
            <person name="Felipe M.S."/>
        </authorList>
    </citation>
    <scope>NUCLEOTIDE SEQUENCE [LARGE SCALE GENOMIC DNA]</scope>
    <source>
        <strain evidence="1 2">1099-18</strain>
    </source>
</reference>
<evidence type="ECO:0000313" key="1">
    <source>
        <dbReference type="EMBL" id="KJR85980.1"/>
    </source>
</evidence>